<accession>A0A7J9DEM2</accession>
<keyword evidence="3" id="KW-1185">Reference proteome</keyword>
<dbReference type="Pfam" id="PF04782">
    <property type="entry name" value="DUF632"/>
    <property type="match status" value="2"/>
</dbReference>
<dbReference type="InterPro" id="IPR006867">
    <property type="entry name" value="DUF632"/>
</dbReference>
<feature type="domain" description="DUF632" evidence="1">
    <location>
        <begin position="181"/>
        <end position="315"/>
    </location>
</feature>
<evidence type="ECO:0000313" key="3">
    <source>
        <dbReference type="Proteomes" id="UP000593568"/>
    </source>
</evidence>
<dbReference type="PANTHER" id="PTHR21450">
    <property type="entry name" value="PROTEIN ALTERED PHOSPHATE STARVATION RESPONSE 1"/>
    <property type="match status" value="1"/>
</dbReference>
<feature type="domain" description="DUF632" evidence="1">
    <location>
        <begin position="31"/>
        <end position="156"/>
    </location>
</feature>
<dbReference type="EMBL" id="JABEZW010000002">
    <property type="protein sequence ID" value="MBA0759088.1"/>
    <property type="molecule type" value="Genomic_DNA"/>
</dbReference>
<proteinExistence type="predicted"/>
<name>A0A7J9DEM2_9ROSI</name>
<organism evidence="2 3">
    <name type="scientific">Gossypium trilobum</name>
    <dbReference type="NCBI Taxonomy" id="34281"/>
    <lineage>
        <taxon>Eukaryota</taxon>
        <taxon>Viridiplantae</taxon>
        <taxon>Streptophyta</taxon>
        <taxon>Embryophyta</taxon>
        <taxon>Tracheophyta</taxon>
        <taxon>Spermatophyta</taxon>
        <taxon>Magnoliopsida</taxon>
        <taxon>eudicotyledons</taxon>
        <taxon>Gunneridae</taxon>
        <taxon>Pentapetalae</taxon>
        <taxon>rosids</taxon>
        <taxon>malvids</taxon>
        <taxon>Malvales</taxon>
        <taxon>Malvaceae</taxon>
        <taxon>Malvoideae</taxon>
        <taxon>Gossypium</taxon>
    </lineage>
</organism>
<evidence type="ECO:0000313" key="2">
    <source>
        <dbReference type="EMBL" id="MBA0759088.1"/>
    </source>
</evidence>
<evidence type="ECO:0000259" key="1">
    <source>
        <dbReference type="Pfam" id="PF04782"/>
    </source>
</evidence>
<dbReference type="AlphaFoldDB" id="A0A7J9DEM2"/>
<dbReference type="PANTHER" id="PTHR21450:SF59">
    <property type="entry name" value="PROTEIN, PUTATIVE_ 48652-45869-RELATED"/>
    <property type="match status" value="1"/>
</dbReference>
<sequence length="449" mass="52093">MSGVGKGSKKGGKMGVGSTVEKRLGKGSFNLLQVFTELDDHFLKASKSAHEVSKLLEATRLHYHSNFADNRGHLDHSQRVMRVITWNRSFKGLKLDNADNANDDFDSEDNETHATVLDKMLAWEKKLYDEVKAGELMKFEYQRKVATLNKLKKRDALTFDEIIEFSFLVSSLDDMGCNVSIRRMVIMWETMREEHDSQCRIVAILRDHLDLSQSAQETSEHHHERTIQLLAIVQDWHMQFCKLIDHQKEYIKALNNWLRLNLIPIESSLKEKVSSPPRVESPPIQRLIIAWQDKLDKLPDEIARSAINNFAHVIDAIMQHQLDEMKLKEKCEGSQKELKKKQQQFEDWYNKYMQRRTPEELDPTRTDDNSNNDAVTERQLMVEAVKKRLGEEEEAYRILRIQVREKSLVSLKTRLPELFSAMSTIAVACSKMYGELRAISRSRNPNHSS</sequence>
<reference evidence="2 3" key="1">
    <citation type="journal article" date="2019" name="Genome Biol. Evol.">
        <title>Insights into the evolution of the New World diploid cottons (Gossypium, subgenus Houzingenia) based on genome sequencing.</title>
        <authorList>
            <person name="Grover C.E."/>
            <person name="Arick M.A. 2nd"/>
            <person name="Thrash A."/>
            <person name="Conover J.L."/>
            <person name="Sanders W.S."/>
            <person name="Peterson D.G."/>
            <person name="Frelichowski J.E."/>
            <person name="Scheffler J.A."/>
            <person name="Scheffler B.E."/>
            <person name="Wendel J.F."/>
        </authorList>
    </citation>
    <scope>NUCLEOTIDE SEQUENCE [LARGE SCALE GENOMIC DNA]</scope>
    <source>
        <strain evidence="2">8</strain>
        <tissue evidence="2">Leaf</tissue>
    </source>
</reference>
<dbReference type="Proteomes" id="UP000593568">
    <property type="component" value="Unassembled WGS sequence"/>
</dbReference>
<protein>
    <recommendedName>
        <fullName evidence="1">DUF632 domain-containing protein</fullName>
    </recommendedName>
</protein>
<gene>
    <name evidence="2" type="ORF">Gotri_022013</name>
</gene>
<comment type="caution">
    <text evidence="2">The sequence shown here is derived from an EMBL/GenBank/DDBJ whole genome shotgun (WGS) entry which is preliminary data.</text>
</comment>